<comment type="caution">
    <text evidence="3">The sequence shown here is derived from an EMBL/GenBank/DDBJ whole genome shotgun (WGS) entry which is preliminary data.</text>
</comment>
<dbReference type="RefSeq" id="WP_207787424.1">
    <property type="nucleotide sequence ID" value="NZ_QEKW01000022.1"/>
</dbReference>
<feature type="region of interest" description="Disordered" evidence="1">
    <location>
        <begin position="343"/>
        <end position="410"/>
    </location>
</feature>
<dbReference type="Proteomes" id="UP000245639">
    <property type="component" value="Unassembled WGS sequence"/>
</dbReference>
<feature type="transmembrane region" description="Helical" evidence="2">
    <location>
        <begin position="50"/>
        <end position="69"/>
    </location>
</feature>
<dbReference type="Pfam" id="PF19850">
    <property type="entry name" value="DUF6325"/>
    <property type="match status" value="1"/>
</dbReference>
<keyword evidence="4" id="KW-1185">Reference proteome</keyword>
<feature type="transmembrane region" description="Helical" evidence="2">
    <location>
        <begin position="248"/>
        <end position="267"/>
    </location>
</feature>
<evidence type="ECO:0000313" key="4">
    <source>
        <dbReference type="Proteomes" id="UP000245639"/>
    </source>
</evidence>
<dbReference type="AlphaFoldDB" id="A0A2U1EDB8"/>
<gene>
    <name evidence="3" type="ORF">C8D89_1226</name>
</gene>
<feature type="transmembrane region" description="Helical" evidence="2">
    <location>
        <begin position="173"/>
        <end position="194"/>
    </location>
</feature>
<keyword evidence="2" id="KW-1133">Transmembrane helix</keyword>
<evidence type="ECO:0000256" key="2">
    <source>
        <dbReference type="SAM" id="Phobius"/>
    </source>
</evidence>
<dbReference type="EMBL" id="QEKW01000022">
    <property type="protein sequence ID" value="PVY97951.1"/>
    <property type="molecule type" value="Genomic_DNA"/>
</dbReference>
<feature type="transmembrane region" description="Helical" evidence="2">
    <location>
        <begin position="148"/>
        <end position="166"/>
    </location>
</feature>
<feature type="transmembrane region" description="Helical" evidence="2">
    <location>
        <begin position="107"/>
        <end position="128"/>
    </location>
</feature>
<dbReference type="InterPro" id="IPR005240">
    <property type="entry name" value="DUF389"/>
</dbReference>
<protein>
    <submittedName>
        <fullName evidence="3">Putative hydrophobic protein (TIGR00271 family)</fullName>
    </submittedName>
</protein>
<feature type="transmembrane region" description="Helical" evidence="2">
    <location>
        <begin position="206"/>
        <end position="227"/>
    </location>
</feature>
<feature type="transmembrane region" description="Helical" evidence="2">
    <location>
        <begin position="75"/>
        <end position="98"/>
    </location>
</feature>
<keyword evidence="2" id="KW-0472">Membrane</keyword>
<dbReference type="InterPro" id="IPR046288">
    <property type="entry name" value="DUF6325"/>
</dbReference>
<dbReference type="Pfam" id="PF04087">
    <property type="entry name" value="DUF389"/>
    <property type="match status" value="1"/>
</dbReference>
<dbReference type="PANTHER" id="PTHR20992">
    <property type="entry name" value="AT15442P-RELATED"/>
    <property type="match status" value="1"/>
</dbReference>
<sequence length="559" mass="56350">MEAEAPSSGPGRTGPRLLQGLPSAPFAPVTGADLDRMTGKLFLADRAGRSAFWMLLTLAAVIASAGVVADSTATVIGAMIVAPLMTPILGTALALVLADRRQLLESVAVVVGGAVLVVVIGWLSGLLSPVPELAATNSQVASRVSPELVDLVSALATGAVGAFALVRSDVSDTLPGVAIAISLVPPLAVVGLTLESGAPDQAAGAMLLFLTNVTAIIATGTVVLLLYRVRATAVAAGRRVGHLRPRTIVVVGALLVAVTVPLGVGTYQTVRGQQVLTAAQPAVQQWARTRSWQVVDVTWSQGVLQVLAAGTPPAPDASSLRRALDDAGLADVPARLSEVLGGSRELPVTAPPPRRAGSLRGQEVDGRSSGRSHPGRAMPPGGRGGSVRWANGPPPRGGTSMAGPQTMTDPGPDTGPIDYLVVEFPPGSVTGEGMPLLLDLVDRGLIRILDLVFLRKEDDGGVTTIEIADLDGDGSLDLAAFHGAASGLLDGGDLAEAGTVLAPGTTAAVLVYENVWAAPLAAALRRGGAQLVAGGRIPVDVVSASLGAAPAGVGADTEG</sequence>
<accession>A0A2U1EDB8</accession>
<proteinExistence type="predicted"/>
<evidence type="ECO:0000256" key="1">
    <source>
        <dbReference type="SAM" id="MobiDB-lite"/>
    </source>
</evidence>
<dbReference type="PANTHER" id="PTHR20992:SF9">
    <property type="entry name" value="AT15442P-RELATED"/>
    <property type="match status" value="1"/>
</dbReference>
<organism evidence="3 4">
    <name type="scientific">Actinomycetospora cinnamomea</name>
    <dbReference type="NCBI Taxonomy" id="663609"/>
    <lineage>
        <taxon>Bacteria</taxon>
        <taxon>Bacillati</taxon>
        <taxon>Actinomycetota</taxon>
        <taxon>Actinomycetes</taxon>
        <taxon>Pseudonocardiales</taxon>
        <taxon>Pseudonocardiaceae</taxon>
        <taxon>Actinomycetospora</taxon>
    </lineage>
</organism>
<evidence type="ECO:0000313" key="3">
    <source>
        <dbReference type="EMBL" id="PVY97951.1"/>
    </source>
</evidence>
<name>A0A2U1EDB8_9PSEU</name>
<reference evidence="3 4" key="1">
    <citation type="submission" date="2018-04" db="EMBL/GenBank/DDBJ databases">
        <title>Genomic Encyclopedia of Type Strains, Phase IV (KMG-IV): sequencing the most valuable type-strain genomes for metagenomic binning, comparative biology and taxonomic classification.</title>
        <authorList>
            <person name="Goeker M."/>
        </authorList>
    </citation>
    <scope>NUCLEOTIDE SEQUENCE [LARGE SCALE GENOMIC DNA]</scope>
    <source>
        <strain evidence="3 4">DSM 45771</strain>
    </source>
</reference>
<keyword evidence="2" id="KW-0812">Transmembrane</keyword>